<dbReference type="RefSeq" id="WP_290246452.1">
    <property type="nucleotide sequence ID" value="NZ_JAUFQT010000001.1"/>
</dbReference>
<accession>A0ABV5J627</accession>
<gene>
    <name evidence="4" type="ORF">ACFFUR_10770</name>
</gene>
<evidence type="ECO:0000313" key="4">
    <source>
        <dbReference type="EMBL" id="MFB9212288.1"/>
    </source>
</evidence>
<feature type="chain" id="PRO_5045612058" evidence="2">
    <location>
        <begin position="21"/>
        <end position="150"/>
    </location>
</feature>
<feature type="signal peptide" evidence="2">
    <location>
        <begin position="1"/>
        <end position="20"/>
    </location>
</feature>
<dbReference type="Proteomes" id="UP001589654">
    <property type="component" value="Unassembled WGS sequence"/>
</dbReference>
<reference evidence="4 5" key="1">
    <citation type="submission" date="2024-09" db="EMBL/GenBank/DDBJ databases">
        <authorList>
            <person name="Sun Q."/>
            <person name="Mori K."/>
        </authorList>
    </citation>
    <scope>NUCLEOTIDE SEQUENCE [LARGE SCALE GENOMIC DNA]</scope>
    <source>
        <strain evidence="4 5">CECT 7682</strain>
    </source>
</reference>
<dbReference type="InterPro" id="IPR005545">
    <property type="entry name" value="YCII"/>
</dbReference>
<dbReference type="EMBL" id="JBHMEW010000059">
    <property type="protein sequence ID" value="MFB9212288.1"/>
    <property type="molecule type" value="Genomic_DNA"/>
</dbReference>
<sequence>MKKWWFALSLLCLICLSAFSQDHYDPELASKYDADDYGMKKYVMAFLKRGPSAESFTDQERMDIQKRHLDYIQKMAEDKKIILAGPFLDDGNLRGIFLFNITSLDSAQKWTSNDPAVQAGVLTMELKQWYGSAGIMAIPELHKKLQRKDY</sequence>
<dbReference type="SUPFAM" id="SSF54909">
    <property type="entry name" value="Dimeric alpha+beta barrel"/>
    <property type="match status" value="1"/>
</dbReference>
<dbReference type="Gene3D" id="3.30.70.1060">
    <property type="entry name" value="Dimeric alpha+beta barrel"/>
    <property type="match status" value="1"/>
</dbReference>
<evidence type="ECO:0000313" key="5">
    <source>
        <dbReference type="Proteomes" id="UP001589654"/>
    </source>
</evidence>
<dbReference type="InterPro" id="IPR011008">
    <property type="entry name" value="Dimeric_a/b-barrel"/>
</dbReference>
<evidence type="ECO:0000256" key="1">
    <source>
        <dbReference type="ARBA" id="ARBA00007689"/>
    </source>
</evidence>
<evidence type="ECO:0000256" key="2">
    <source>
        <dbReference type="SAM" id="SignalP"/>
    </source>
</evidence>
<feature type="domain" description="YCII-related" evidence="3">
    <location>
        <begin position="44"/>
        <end position="129"/>
    </location>
</feature>
<keyword evidence="5" id="KW-1185">Reference proteome</keyword>
<comment type="similarity">
    <text evidence="1">Belongs to the YciI family.</text>
</comment>
<organism evidence="4 5">
    <name type="scientific">Echinicola jeungdonensis</name>
    <dbReference type="NCBI Taxonomy" id="709343"/>
    <lineage>
        <taxon>Bacteria</taxon>
        <taxon>Pseudomonadati</taxon>
        <taxon>Bacteroidota</taxon>
        <taxon>Cytophagia</taxon>
        <taxon>Cytophagales</taxon>
        <taxon>Cyclobacteriaceae</taxon>
        <taxon>Echinicola</taxon>
    </lineage>
</organism>
<evidence type="ECO:0000259" key="3">
    <source>
        <dbReference type="Pfam" id="PF03795"/>
    </source>
</evidence>
<name>A0ABV5J627_9BACT</name>
<keyword evidence="2" id="KW-0732">Signal</keyword>
<protein>
    <submittedName>
        <fullName evidence="4">YciI family protein</fullName>
    </submittedName>
</protein>
<comment type="caution">
    <text evidence="4">The sequence shown here is derived from an EMBL/GenBank/DDBJ whole genome shotgun (WGS) entry which is preliminary data.</text>
</comment>
<dbReference type="Pfam" id="PF03795">
    <property type="entry name" value="YCII"/>
    <property type="match status" value="1"/>
</dbReference>
<proteinExistence type="inferred from homology"/>